<sequence length="136" mass="15043">SKQLIGYQTLFTTYKQDRLFCTDTRDLNGQVDSGYISTGAFSNQAHWTVTLPWSRSASWEKTLVVVSISVALHPTQRSTTVTSTLFPSRRRRIFSPQSGFAFGSEPRDAASKMMCDTAQMASESVLVMPQAPRAGV</sequence>
<name>A0A0F4YFP1_RASE3</name>
<keyword evidence="2" id="KW-1185">Reference proteome</keyword>
<comment type="caution">
    <text evidence="1">The sequence shown here is derived from an EMBL/GenBank/DDBJ whole genome shotgun (WGS) entry which is preliminary data.</text>
</comment>
<dbReference type="AlphaFoldDB" id="A0A0F4YFP1"/>
<dbReference type="Proteomes" id="UP000053958">
    <property type="component" value="Unassembled WGS sequence"/>
</dbReference>
<dbReference type="GeneID" id="25321346"/>
<dbReference type="RefSeq" id="XP_013323586.1">
    <property type="nucleotide sequence ID" value="XM_013468132.1"/>
</dbReference>
<accession>A0A0F4YFP1</accession>
<reference evidence="1 2" key="1">
    <citation type="submission" date="2015-04" db="EMBL/GenBank/DDBJ databases">
        <authorList>
            <person name="Heijne W.H."/>
            <person name="Fedorova N.D."/>
            <person name="Nierman W.C."/>
            <person name="Vollebregt A.W."/>
            <person name="Zhao Z."/>
            <person name="Wu L."/>
            <person name="Kumar M."/>
            <person name="Stam H."/>
            <person name="van den Berg M.A."/>
            <person name="Pel H.J."/>
        </authorList>
    </citation>
    <scope>NUCLEOTIDE SEQUENCE [LARGE SCALE GENOMIC DNA]</scope>
    <source>
        <strain evidence="1 2">CBS 393.64</strain>
    </source>
</reference>
<protein>
    <submittedName>
        <fullName evidence="1">Uncharacterized protein</fullName>
    </submittedName>
</protein>
<gene>
    <name evidence="1" type="ORF">T310_9410</name>
</gene>
<dbReference type="EMBL" id="LASV01000723">
    <property type="protein sequence ID" value="KKA16974.1"/>
    <property type="molecule type" value="Genomic_DNA"/>
</dbReference>
<feature type="non-terminal residue" evidence="1">
    <location>
        <position position="1"/>
    </location>
</feature>
<proteinExistence type="predicted"/>
<evidence type="ECO:0000313" key="2">
    <source>
        <dbReference type="Proteomes" id="UP000053958"/>
    </source>
</evidence>
<evidence type="ECO:0000313" key="1">
    <source>
        <dbReference type="EMBL" id="KKA16974.1"/>
    </source>
</evidence>
<organism evidence="1 2">
    <name type="scientific">Rasamsonia emersonii (strain ATCC 16479 / CBS 393.64 / IMI 116815)</name>
    <dbReference type="NCBI Taxonomy" id="1408163"/>
    <lineage>
        <taxon>Eukaryota</taxon>
        <taxon>Fungi</taxon>
        <taxon>Dikarya</taxon>
        <taxon>Ascomycota</taxon>
        <taxon>Pezizomycotina</taxon>
        <taxon>Eurotiomycetes</taxon>
        <taxon>Eurotiomycetidae</taxon>
        <taxon>Eurotiales</taxon>
        <taxon>Trichocomaceae</taxon>
        <taxon>Rasamsonia</taxon>
    </lineage>
</organism>